<evidence type="ECO:0000259" key="2">
    <source>
        <dbReference type="Pfam" id="PF10536"/>
    </source>
</evidence>
<accession>A0ABD0UG71</accession>
<dbReference type="InterPro" id="IPR019557">
    <property type="entry name" value="AminoTfrase-like_pln_mobile"/>
</dbReference>
<dbReference type="InterPro" id="IPR044824">
    <property type="entry name" value="MAIN-like"/>
</dbReference>
<name>A0ABD0UG71_DENTH</name>
<organism evidence="3 4">
    <name type="scientific">Dendrobium thyrsiflorum</name>
    <name type="common">Pinecone-like raceme dendrobium</name>
    <name type="synonym">Orchid</name>
    <dbReference type="NCBI Taxonomy" id="117978"/>
    <lineage>
        <taxon>Eukaryota</taxon>
        <taxon>Viridiplantae</taxon>
        <taxon>Streptophyta</taxon>
        <taxon>Embryophyta</taxon>
        <taxon>Tracheophyta</taxon>
        <taxon>Spermatophyta</taxon>
        <taxon>Magnoliopsida</taxon>
        <taxon>Liliopsida</taxon>
        <taxon>Asparagales</taxon>
        <taxon>Orchidaceae</taxon>
        <taxon>Epidendroideae</taxon>
        <taxon>Malaxideae</taxon>
        <taxon>Dendrobiinae</taxon>
        <taxon>Dendrobium</taxon>
    </lineage>
</organism>
<dbReference type="Pfam" id="PF10536">
    <property type="entry name" value="PMD"/>
    <property type="match status" value="1"/>
</dbReference>
<dbReference type="EMBL" id="JANQDX010000015">
    <property type="protein sequence ID" value="KAL0911574.1"/>
    <property type="molecule type" value="Genomic_DNA"/>
</dbReference>
<evidence type="ECO:0000256" key="1">
    <source>
        <dbReference type="SAM" id="MobiDB-lite"/>
    </source>
</evidence>
<dbReference type="AlphaFoldDB" id="A0ABD0UG71"/>
<feature type="region of interest" description="Disordered" evidence="1">
    <location>
        <begin position="778"/>
        <end position="917"/>
    </location>
</feature>
<proteinExistence type="predicted"/>
<evidence type="ECO:0000313" key="4">
    <source>
        <dbReference type="Proteomes" id="UP001552299"/>
    </source>
</evidence>
<dbReference type="PANTHER" id="PTHR46033">
    <property type="entry name" value="PROTEIN MAIN-LIKE 2"/>
    <property type="match status" value="1"/>
</dbReference>
<feature type="compositionally biased region" description="Basic and acidic residues" evidence="1">
    <location>
        <begin position="792"/>
        <end position="803"/>
    </location>
</feature>
<dbReference type="Proteomes" id="UP001552299">
    <property type="component" value="Unassembled WGS sequence"/>
</dbReference>
<evidence type="ECO:0000313" key="3">
    <source>
        <dbReference type="EMBL" id="KAL0911574.1"/>
    </source>
</evidence>
<keyword evidence="4" id="KW-1185">Reference proteome</keyword>
<gene>
    <name evidence="3" type="ORF">M5K25_019725</name>
</gene>
<sequence>MVGEWMIDPIKIPWFRHPGSSWSLVYLVRGGSRPNLTEGSLSAAMGCFVQGYLVDLGWILPASPPFRGKSRKTSLPLVATWALRSGEAYLLDFSEMQQQNKHKKKSSSSRESEAELSLGELSAVAWEAVEMFRWQRPDDFPPGEPSEDVIWDAIDRHDPRGDADVRDRLEQHQDMLQGRDVFHSFFTRSPLLPQCSEDSVQFEDPDRWVTSLRLQCGEYHPLEGSVAQVGWGTCDVLVPAADTVELVGQSGLLSHRQLQSAPLEWPRDSAVGRVQSPVSGYVCWARYVLQAHRSTLQAAGIYEAVYASLFDYGRLPTSWARGLVEFWDASRSTCWVGAEELTLTLSDLQTVSGLPVFGHPFEECVPPDEQLFSRVPSADSDRRGRLVLPDVYPVLLEHYRRVHRASGLSARARVGMPVDVWLRSFLQDSYLTAVGASVYDPFGLDLPRGVPLSEETAEPSLVTGYPSPVLPGVTEDLFLAGFLATWLCTFVLPLRAGFVRYSALLAASQLSQGQRLSLAPAVLARIYRSLRTASEATSLELRDLTLPWHYLYGWIHLHILGAFSCLECPLYFAERGYPTVLQLSQASATLESERIRLFFFAPHLVADRFSLVYQPDTVSLPPHLRGTVVVDRVDRRGRCTLLQRRQSLPVAEYFVSMRPGWLCHRSGSSVTLEGYQPNRVARQFGLFQATAFDGRPLVPGVADTRRMDTVPLETRLYAAALTWLHLLRFGTGSSFLLAQPSAQTGVSYTRLAWVRQSFGPVLEHGARRYERRVQRLGLPRGQRSRQGLSDATCDRGTDTEAHTTARIAVPSSPRASGVAPEPLYTETARSPCRHASSPRASSPRMPVGVHTSPGRASSPRMPVGVHTSPGRASSPRMPVGVHTSPGRPRESSPRLRGSDPTSFSTLDPPDDYFCPAYPGESSGAGADIVAEFSFFPEGHPTDFAGPSSAPASFPAGSASPSTALEGFEYASEISCHVPLLPNSRSADRCSHTAALLKDLIFSIDPRSPASWIEFVPTADRLLGVLASFGVSTTELVFWESLCRALEYQIRRLRDLSVLRTRVTLPELEERVTRRREAADDTHDRFDSSAVALRRHRESTSRMDTEVSELTTRVRSLWRDIKEVMSKKTDVEERRGRRGRLTSREEQRYLALQQEMVAADSSLTQAVEELQTAQLEFQTLDEITVQLESLQARLY</sequence>
<protein>
    <recommendedName>
        <fullName evidence="2">Aminotransferase-like plant mobile domain-containing protein</fullName>
    </recommendedName>
</protein>
<feature type="domain" description="Aminotransferase-like plant mobile" evidence="2">
    <location>
        <begin position="481"/>
        <end position="689"/>
    </location>
</feature>
<dbReference type="PANTHER" id="PTHR46033:SF80">
    <property type="entry name" value="PROTEIN MAIN-LIKE 2-LIKE"/>
    <property type="match status" value="1"/>
</dbReference>
<comment type="caution">
    <text evidence="3">The sequence shown here is derived from an EMBL/GenBank/DDBJ whole genome shotgun (WGS) entry which is preliminary data.</text>
</comment>
<feature type="compositionally biased region" description="Basic and acidic residues" evidence="1">
    <location>
        <begin position="887"/>
        <end position="897"/>
    </location>
</feature>
<reference evidence="3 4" key="1">
    <citation type="journal article" date="2024" name="Plant Biotechnol. J.">
        <title>Dendrobium thyrsiflorum genome and its molecular insights into genes involved in important horticultural traits.</title>
        <authorList>
            <person name="Chen B."/>
            <person name="Wang J.Y."/>
            <person name="Zheng P.J."/>
            <person name="Li K.L."/>
            <person name="Liang Y.M."/>
            <person name="Chen X.F."/>
            <person name="Zhang C."/>
            <person name="Zhao X."/>
            <person name="He X."/>
            <person name="Zhang G.Q."/>
            <person name="Liu Z.J."/>
            <person name="Xu Q."/>
        </authorList>
    </citation>
    <scope>NUCLEOTIDE SEQUENCE [LARGE SCALE GENOMIC DNA]</scope>
    <source>
        <strain evidence="3">GZMU011</strain>
    </source>
</reference>
<feature type="compositionally biased region" description="Low complexity" evidence="1">
    <location>
        <begin position="828"/>
        <end position="846"/>
    </location>
</feature>